<organism evidence="1 2">
    <name type="scientific">Comamonas antarctica</name>
    <dbReference type="NCBI Taxonomy" id="2743470"/>
    <lineage>
        <taxon>Bacteria</taxon>
        <taxon>Pseudomonadati</taxon>
        <taxon>Pseudomonadota</taxon>
        <taxon>Betaproteobacteria</taxon>
        <taxon>Burkholderiales</taxon>
        <taxon>Comamonadaceae</taxon>
        <taxon>Comamonas</taxon>
    </lineage>
</organism>
<dbReference type="KEGG" id="aant:HUK68_22145"/>
<accession>A0A6N1X8C2</accession>
<sequence length="83" mass="9195">MKYRLLEAASGTQPFHLHLPEEISAFEDLRDGGLVAGTIQTLANACRKATIYSLTPDGYAVLALRKCRIARRPGPIQRADRSR</sequence>
<dbReference type="RefSeq" id="WP_175506397.1">
    <property type="nucleotide sequence ID" value="NZ_CAURQT010000003.1"/>
</dbReference>
<evidence type="ECO:0000313" key="2">
    <source>
        <dbReference type="Proteomes" id="UP000509579"/>
    </source>
</evidence>
<geneLocation type="plasmid" evidence="1 2">
    <name>unnamed1</name>
</geneLocation>
<evidence type="ECO:0000313" key="1">
    <source>
        <dbReference type="EMBL" id="QKV55611.1"/>
    </source>
</evidence>
<keyword evidence="1" id="KW-0614">Plasmid</keyword>
<gene>
    <name evidence="1" type="ORF">HUK68_22145</name>
</gene>
<dbReference type="Proteomes" id="UP000509579">
    <property type="component" value="Plasmid unnamed1"/>
</dbReference>
<protein>
    <submittedName>
        <fullName evidence="1">Uncharacterized protein</fullName>
    </submittedName>
</protein>
<name>A0A6N1X8C2_9BURK</name>
<keyword evidence="2" id="KW-1185">Reference proteome</keyword>
<reference evidence="1 2" key="1">
    <citation type="submission" date="2020-06" db="EMBL/GenBank/DDBJ databases">
        <title>Acidovorax antarctica sp. nov., isolated from Corinth ice sheet soil, Antarctic Fields Peninsula.</title>
        <authorList>
            <person name="Xu Q."/>
            <person name="Peng F."/>
        </authorList>
    </citation>
    <scope>NUCLEOTIDE SEQUENCE [LARGE SCALE GENOMIC DNA]</scope>
    <source>
        <strain evidence="1 2">16-35-5</strain>
        <plasmid evidence="1 2">unnamed1</plasmid>
    </source>
</reference>
<proteinExistence type="predicted"/>
<dbReference type="EMBL" id="CP054841">
    <property type="protein sequence ID" value="QKV55611.1"/>
    <property type="molecule type" value="Genomic_DNA"/>
</dbReference>
<dbReference type="AlphaFoldDB" id="A0A6N1X8C2"/>